<feature type="compositionally biased region" description="Low complexity" evidence="1">
    <location>
        <begin position="36"/>
        <end position="52"/>
    </location>
</feature>
<keyword evidence="3" id="KW-1185">Reference proteome</keyword>
<evidence type="ECO:0000313" key="3">
    <source>
        <dbReference type="Proteomes" id="UP000527355"/>
    </source>
</evidence>
<evidence type="ECO:0000313" key="2">
    <source>
        <dbReference type="EMBL" id="KAF6349253.1"/>
    </source>
</evidence>
<dbReference type="EMBL" id="JABWUV010000006">
    <property type="protein sequence ID" value="KAF6349253.1"/>
    <property type="molecule type" value="Genomic_DNA"/>
</dbReference>
<organism evidence="2 3">
    <name type="scientific">Myotis myotis</name>
    <name type="common">Greater mouse-eared bat</name>
    <name type="synonym">Vespertilio myotis</name>
    <dbReference type="NCBI Taxonomy" id="51298"/>
    <lineage>
        <taxon>Eukaryota</taxon>
        <taxon>Metazoa</taxon>
        <taxon>Chordata</taxon>
        <taxon>Craniata</taxon>
        <taxon>Vertebrata</taxon>
        <taxon>Euteleostomi</taxon>
        <taxon>Mammalia</taxon>
        <taxon>Eutheria</taxon>
        <taxon>Laurasiatheria</taxon>
        <taxon>Chiroptera</taxon>
        <taxon>Yangochiroptera</taxon>
        <taxon>Vespertilionidae</taxon>
        <taxon>Myotis</taxon>
    </lineage>
</organism>
<sequence>MQAVQPVQGAAAARAVFLCLRRGSLVQPTPIRGAAAAQASCPCPSSSSHTSSLPNLRNSSYVSSLPPSEEQQFCERPDPIQGAVAANTGLRSSNHTSRPPTSEEWQLYAARTGPRSRVTTACTRPTSRSRS</sequence>
<accession>A0A7J7XHT1</accession>
<feature type="compositionally biased region" description="Polar residues" evidence="1">
    <location>
        <begin position="117"/>
        <end position="131"/>
    </location>
</feature>
<feature type="region of interest" description="Disordered" evidence="1">
    <location>
        <begin position="36"/>
        <end position="131"/>
    </location>
</feature>
<comment type="caution">
    <text evidence="2">The sequence shown here is derived from an EMBL/GenBank/DDBJ whole genome shotgun (WGS) entry which is preliminary data.</text>
</comment>
<dbReference type="AlphaFoldDB" id="A0A7J7XHT1"/>
<feature type="compositionally biased region" description="Polar residues" evidence="1">
    <location>
        <begin position="89"/>
        <end position="104"/>
    </location>
</feature>
<dbReference type="Proteomes" id="UP000527355">
    <property type="component" value="Unassembled WGS sequence"/>
</dbReference>
<reference evidence="2 3" key="1">
    <citation type="journal article" date="2020" name="Nature">
        <title>Six reference-quality genomes reveal evolution of bat adaptations.</title>
        <authorList>
            <person name="Jebb D."/>
            <person name="Huang Z."/>
            <person name="Pippel M."/>
            <person name="Hughes G.M."/>
            <person name="Lavrichenko K."/>
            <person name="Devanna P."/>
            <person name="Winkler S."/>
            <person name="Jermiin L.S."/>
            <person name="Skirmuntt E.C."/>
            <person name="Katzourakis A."/>
            <person name="Burkitt-Gray L."/>
            <person name="Ray D.A."/>
            <person name="Sullivan K.A.M."/>
            <person name="Roscito J.G."/>
            <person name="Kirilenko B.M."/>
            <person name="Davalos L.M."/>
            <person name="Corthals A.P."/>
            <person name="Power M.L."/>
            <person name="Jones G."/>
            <person name="Ransome R.D."/>
            <person name="Dechmann D.K.N."/>
            <person name="Locatelli A.G."/>
            <person name="Puechmaille S.J."/>
            <person name="Fedrigo O."/>
            <person name="Jarvis E.D."/>
            <person name="Hiller M."/>
            <person name="Vernes S.C."/>
            <person name="Myers E.W."/>
            <person name="Teeling E.C."/>
        </authorList>
    </citation>
    <scope>NUCLEOTIDE SEQUENCE [LARGE SCALE GENOMIC DNA]</scope>
    <source>
        <strain evidence="2">MMyoMyo1</strain>
        <tissue evidence="2">Flight muscle</tissue>
    </source>
</reference>
<feature type="compositionally biased region" description="Polar residues" evidence="1">
    <location>
        <begin position="53"/>
        <end position="71"/>
    </location>
</feature>
<evidence type="ECO:0000256" key="1">
    <source>
        <dbReference type="SAM" id="MobiDB-lite"/>
    </source>
</evidence>
<gene>
    <name evidence="2" type="ORF">mMyoMyo1_011799</name>
</gene>
<proteinExistence type="predicted"/>
<protein>
    <submittedName>
        <fullName evidence="2">Uncharacterized protein</fullName>
    </submittedName>
</protein>
<name>A0A7J7XHT1_MYOMY</name>